<accession>A0A3R8WI72</accession>
<dbReference type="EMBL" id="QUSX01000001">
    <property type="protein sequence ID" value="RRQ50707.1"/>
    <property type="molecule type" value="Genomic_DNA"/>
</dbReference>
<dbReference type="AlphaFoldDB" id="A0A3R8WI72"/>
<reference evidence="5" key="1">
    <citation type="submission" date="2018-08" db="EMBL/GenBank/DDBJ databases">
        <authorList>
            <person name="Khan S.A."/>
            <person name="J S.E."/>
        </authorList>
    </citation>
    <scope>NUCLEOTIDE SEQUENCE [LARGE SCALE GENOMIC DNA]</scope>
    <source>
        <strain evidence="5">PoM-212</strain>
    </source>
</reference>
<evidence type="ECO:0000256" key="1">
    <source>
        <dbReference type="ARBA" id="ARBA00022729"/>
    </source>
</evidence>
<comment type="caution">
    <text evidence="4">The sequence shown here is derived from an EMBL/GenBank/DDBJ whole genome shotgun (WGS) entry which is preliminary data.</text>
</comment>
<keyword evidence="5" id="KW-1185">Reference proteome</keyword>
<organism evidence="4 5">
    <name type="scientific">Maribacter algicola</name>
    <dbReference type="NCBI Taxonomy" id="2498892"/>
    <lineage>
        <taxon>Bacteria</taxon>
        <taxon>Pseudomonadati</taxon>
        <taxon>Bacteroidota</taxon>
        <taxon>Flavobacteriia</taxon>
        <taxon>Flavobacteriales</taxon>
        <taxon>Flavobacteriaceae</taxon>
        <taxon>Maribacter</taxon>
    </lineage>
</organism>
<dbReference type="NCBIfam" id="TIGR04183">
    <property type="entry name" value="Por_Secre_tail"/>
    <property type="match status" value="1"/>
</dbReference>
<protein>
    <submittedName>
        <fullName evidence="4">T9SS C-terminal target domain-containing protein</fullName>
    </submittedName>
</protein>
<evidence type="ECO:0000313" key="4">
    <source>
        <dbReference type="EMBL" id="RRQ50707.1"/>
    </source>
</evidence>
<name>A0A3R8WI72_9FLAO</name>
<keyword evidence="1 2" id="KW-0732">Signal</keyword>
<evidence type="ECO:0000313" key="5">
    <source>
        <dbReference type="Proteomes" id="UP000286990"/>
    </source>
</evidence>
<dbReference type="OrthoDB" id="951108at2"/>
<dbReference type="Proteomes" id="UP000286990">
    <property type="component" value="Unassembled WGS sequence"/>
</dbReference>
<dbReference type="InterPro" id="IPR026444">
    <property type="entry name" value="Secre_tail"/>
</dbReference>
<feature type="chain" id="PRO_5018551649" evidence="2">
    <location>
        <begin position="23"/>
        <end position="161"/>
    </location>
</feature>
<sequence length="161" mass="17725">MKNLRMRTLIYSLLFIVQGTIAQEITKAVLGASGQPVSGASIQINYTMGEPIVGTIGKSQEWQQGFWSGSLQVIPINETQSLNGLMVYPNPVQSEINISTGGLPVFGAAIFAMDHRKIMDTALPKNQSLHQMNLETLSKGFYVLQVYVEGTEPHLFKVIKK</sequence>
<evidence type="ECO:0000259" key="3">
    <source>
        <dbReference type="Pfam" id="PF18962"/>
    </source>
</evidence>
<reference evidence="5" key="2">
    <citation type="submission" date="2018-12" db="EMBL/GenBank/DDBJ databases">
        <title>Maribacter lutimaris sp. nov., isolated from marine sediment.</title>
        <authorList>
            <person name="Kim K.K."/>
        </authorList>
    </citation>
    <scope>NUCLEOTIDE SEQUENCE [LARGE SCALE GENOMIC DNA]</scope>
    <source>
        <strain evidence="5">PoM-212</strain>
    </source>
</reference>
<dbReference type="Pfam" id="PF18962">
    <property type="entry name" value="Por_Secre_tail"/>
    <property type="match status" value="1"/>
</dbReference>
<gene>
    <name evidence="4" type="ORF">DZC72_09315</name>
</gene>
<evidence type="ECO:0000256" key="2">
    <source>
        <dbReference type="SAM" id="SignalP"/>
    </source>
</evidence>
<feature type="signal peptide" evidence="2">
    <location>
        <begin position="1"/>
        <end position="22"/>
    </location>
</feature>
<proteinExistence type="predicted"/>
<feature type="domain" description="Secretion system C-terminal sorting" evidence="3">
    <location>
        <begin position="87"/>
        <end position="151"/>
    </location>
</feature>